<dbReference type="RefSeq" id="WP_126625574.1">
    <property type="nucleotide sequence ID" value="NZ_BIFT01000001.1"/>
</dbReference>
<proteinExistence type="predicted"/>
<evidence type="ECO:0000313" key="8">
    <source>
        <dbReference type="EMBL" id="GCE24917.1"/>
    </source>
</evidence>
<dbReference type="GO" id="GO:0005524">
    <property type="term" value="F:ATP binding"/>
    <property type="evidence" value="ECO:0007669"/>
    <property type="project" value="UniProtKB-KW"/>
</dbReference>
<evidence type="ECO:0000256" key="2">
    <source>
        <dbReference type="ARBA" id="ARBA00022741"/>
    </source>
</evidence>
<comment type="caution">
    <text evidence="8">The sequence shown here is derived from an EMBL/GenBank/DDBJ whole genome shotgun (WGS) entry which is preliminary data.</text>
</comment>
<dbReference type="GO" id="GO:0004674">
    <property type="term" value="F:protein serine/threonine kinase activity"/>
    <property type="evidence" value="ECO:0007669"/>
    <property type="project" value="TreeGrafter"/>
</dbReference>
<keyword evidence="4" id="KW-0067">ATP-binding</keyword>
<dbReference type="CDD" id="cd14014">
    <property type="entry name" value="STKc_PknB_like"/>
    <property type="match status" value="1"/>
</dbReference>
<feature type="transmembrane region" description="Helical" evidence="6">
    <location>
        <begin position="488"/>
        <end position="513"/>
    </location>
</feature>
<dbReference type="Gene3D" id="3.30.200.20">
    <property type="entry name" value="Phosphorylase Kinase, domain 1"/>
    <property type="match status" value="1"/>
</dbReference>
<keyword evidence="1" id="KW-0808">Transferase</keyword>
<evidence type="ECO:0000313" key="9">
    <source>
        <dbReference type="Proteomes" id="UP000287171"/>
    </source>
</evidence>
<dbReference type="SUPFAM" id="SSF56112">
    <property type="entry name" value="Protein kinase-like (PK-like)"/>
    <property type="match status" value="1"/>
</dbReference>
<dbReference type="Pfam" id="PF00069">
    <property type="entry name" value="Pkinase"/>
    <property type="match status" value="1"/>
</dbReference>
<dbReference type="EMBL" id="BIFT01000001">
    <property type="protein sequence ID" value="GCE24917.1"/>
    <property type="molecule type" value="Genomic_DNA"/>
</dbReference>
<evidence type="ECO:0000256" key="1">
    <source>
        <dbReference type="ARBA" id="ARBA00022679"/>
    </source>
</evidence>
<dbReference type="InterPro" id="IPR000719">
    <property type="entry name" value="Prot_kinase_dom"/>
</dbReference>
<feature type="domain" description="Protein kinase" evidence="7">
    <location>
        <begin position="17"/>
        <end position="287"/>
    </location>
</feature>
<feature type="transmembrane region" description="Helical" evidence="6">
    <location>
        <begin position="556"/>
        <end position="580"/>
    </location>
</feature>
<feature type="transmembrane region" description="Helical" evidence="6">
    <location>
        <begin position="457"/>
        <end position="476"/>
    </location>
</feature>
<keyword evidence="2" id="KW-0547">Nucleotide-binding</keyword>
<dbReference type="SMART" id="SM00220">
    <property type="entry name" value="S_TKc"/>
    <property type="match status" value="1"/>
</dbReference>
<evidence type="ECO:0000259" key="7">
    <source>
        <dbReference type="PROSITE" id="PS50011"/>
    </source>
</evidence>
<dbReference type="PROSITE" id="PS00108">
    <property type="entry name" value="PROTEIN_KINASE_ST"/>
    <property type="match status" value="1"/>
</dbReference>
<accession>A0A402B0T2</accession>
<keyword evidence="6" id="KW-1133">Transmembrane helix</keyword>
<keyword evidence="6" id="KW-0472">Membrane</keyword>
<dbReference type="AlphaFoldDB" id="A0A402B0T2"/>
<keyword evidence="9" id="KW-1185">Reference proteome</keyword>
<evidence type="ECO:0000256" key="4">
    <source>
        <dbReference type="ARBA" id="ARBA00022840"/>
    </source>
</evidence>
<dbReference type="InterPro" id="IPR011009">
    <property type="entry name" value="Kinase-like_dom_sf"/>
</dbReference>
<gene>
    <name evidence="8" type="ORF">KDA_04010</name>
</gene>
<evidence type="ECO:0000256" key="3">
    <source>
        <dbReference type="ARBA" id="ARBA00022777"/>
    </source>
</evidence>
<evidence type="ECO:0000256" key="5">
    <source>
        <dbReference type="SAM" id="MobiDB-lite"/>
    </source>
</evidence>
<dbReference type="PANTHER" id="PTHR43289:SF34">
    <property type="entry name" value="SERINE_THREONINE-PROTEIN KINASE YBDM-RELATED"/>
    <property type="match status" value="1"/>
</dbReference>
<dbReference type="PANTHER" id="PTHR43289">
    <property type="entry name" value="MITOGEN-ACTIVATED PROTEIN KINASE KINASE KINASE 20-RELATED"/>
    <property type="match status" value="1"/>
</dbReference>
<keyword evidence="3" id="KW-0418">Kinase</keyword>
<dbReference type="OrthoDB" id="9788659at2"/>
<dbReference type="PROSITE" id="PS50011">
    <property type="entry name" value="PROTEIN_KINASE_DOM"/>
    <property type="match status" value="1"/>
</dbReference>
<sequence length="593" mass="64611">MSLPVALTPGTLIGGHYIIGNLINQGGFGAVYRGVDTSENNRPCAIKETYDVTPAARRQALMEASVLFTVKSPHLPAVYDALEVNGRFYLIMQLIEGQNLLQLLRSRVPGGRVGEQAPGQLTIGPCSEQEVLTWLLPLMDALQELHSRRPPVMHRDIKPGNIVLTPNNTAVLLDFGLTKLYDPLSSTQTLGRAVTEGFSPLEQYVGKTSPQSDIYSLGATFYILLTNRLPPPATSRSTRDELIAPRLMNPSISPKLEWTLLKALSLHADQRFQSMGEFAQALREPGFDAYNDQTVAVQRGPMGPVSTPFFPPQGQGPVNNTYPPAPTIPPSYSMPGPVSAPYTPVQPPNYNQGPYSPMSPQQSYGYGPGGGQQQVGYPGMTPLPQGYMGGQAGPGYPYQVPAAPQQPDPADKKKQARAEAARYRPLPTASGQGCLWGLIQGIVAVALVLALKQQIDFYLATIVGYLFYVFSGFMTTRRGGATVRGGWAGYWTGIFGTIVFWVGTFTGLLIAAAQRYQVLTTNNPQNDPRELFSQAWSFVQPQWPDIPLLVAKQAPFINFLILMLLGLLIAWILGWLGGLWGRSHLVSRQSNSN</sequence>
<organism evidence="8 9">
    <name type="scientific">Dictyobacter alpinus</name>
    <dbReference type="NCBI Taxonomy" id="2014873"/>
    <lineage>
        <taxon>Bacteria</taxon>
        <taxon>Bacillati</taxon>
        <taxon>Chloroflexota</taxon>
        <taxon>Ktedonobacteria</taxon>
        <taxon>Ktedonobacterales</taxon>
        <taxon>Dictyobacteraceae</taxon>
        <taxon>Dictyobacter</taxon>
    </lineage>
</organism>
<dbReference type="InterPro" id="IPR008271">
    <property type="entry name" value="Ser/Thr_kinase_AS"/>
</dbReference>
<feature type="transmembrane region" description="Helical" evidence="6">
    <location>
        <begin position="433"/>
        <end position="451"/>
    </location>
</feature>
<protein>
    <recommendedName>
        <fullName evidence="7">Protein kinase domain-containing protein</fullName>
    </recommendedName>
</protein>
<dbReference type="Gene3D" id="1.10.510.10">
    <property type="entry name" value="Transferase(Phosphotransferase) domain 1"/>
    <property type="match status" value="1"/>
</dbReference>
<evidence type="ECO:0000256" key="6">
    <source>
        <dbReference type="SAM" id="Phobius"/>
    </source>
</evidence>
<keyword evidence="6" id="KW-0812">Transmembrane</keyword>
<dbReference type="Proteomes" id="UP000287171">
    <property type="component" value="Unassembled WGS sequence"/>
</dbReference>
<reference evidence="9" key="1">
    <citation type="submission" date="2018-12" db="EMBL/GenBank/DDBJ databases">
        <title>Tengunoibacter tsumagoiensis gen. nov., sp. nov., Dictyobacter kobayashii sp. nov., D. alpinus sp. nov., and D. joshuensis sp. nov. and description of Dictyobacteraceae fam. nov. within the order Ktedonobacterales isolated from Tengu-no-mugimeshi.</title>
        <authorList>
            <person name="Wang C.M."/>
            <person name="Zheng Y."/>
            <person name="Sakai Y."/>
            <person name="Toyoda A."/>
            <person name="Minakuchi Y."/>
            <person name="Abe K."/>
            <person name="Yokota A."/>
            <person name="Yabe S."/>
        </authorList>
    </citation>
    <scope>NUCLEOTIDE SEQUENCE [LARGE SCALE GENOMIC DNA]</scope>
    <source>
        <strain evidence="9">Uno16</strain>
    </source>
</reference>
<name>A0A402B0T2_9CHLR</name>
<feature type="region of interest" description="Disordered" evidence="5">
    <location>
        <begin position="339"/>
        <end position="374"/>
    </location>
</feature>